<reference evidence="1" key="1">
    <citation type="submission" date="2018-02" db="EMBL/GenBank/DDBJ databases">
        <title>Rhizophora mucronata_Transcriptome.</title>
        <authorList>
            <person name="Meera S.P."/>
            <person name="Sreeshan A."/>
            <person name="Augustine A."/>
        </authorList>
    </citation>
    <scope>NUCLEOTIDE SEQUENCE</scope>
    <source>
        <tissue evidence="1">Leaf</tissue>
    </source>
</reference>
<evidence type="ECO:0000313" key="1">
    <source>
        <dbReference type="EMBL" id="MBX60194.1"/>
    </source>
</evidence>
<protein>
    <submittedName>
        <fullName evidence="1">Uncharacterized protein</fullName>
    </submittedName>
</protein>
<sequence>MYLPFTFWSCMWLADMAIT</sequence>
<dbReference type="EMBL" id="GGEC01079710">
    <property type="protein sequence ID" value="MBX60194.1"/>
    <property type="molecule type" value="Transcribed_RNA"/>
</dbReference>
<dbReference type="AlphaFoldDB" id="A0A2P2PZP8"/>
<accession>A0A2P2PZP8</accession>
<name>A0A2P2PZP8_RHIMU</name>
<proteinExistence type="predicted"/>
<organism evidence="1">
    <name type="scientific">Rhizophora mucronata</name>
    <name type="common">Asiatic mangrove</name>
    <dbReference type="NCBI Taxonomy" id="61149"/>
    <lineage>
        <taxon>Eukaryota</taxon>
        <taxon>Viridiplantae</taxon>
        <taxon>Streptophyta</taxon>
        <taxon>Embryophyta</taxon>
        <taxon>Tracheophyta</taxon>
        <taxon>Spermatophyta</taxon>
        <taxon>Magnoliopsida</taxon>
        <taxon>eudicotyledons</taxon>
        <taxon>Gunneridae</taxon>
        <taxon>Pentapetalae</taxon>
        <taxon>rosids</taxon>
        <taxon>fabids</taxon>
        <taxon>Malpighiales</taxon>
        <taxon>Rhizophoraceae</taxon>
        <taxon>Rhizophora</taxon>
    </lineage>
</organism>